<proteinExistence type="predicted"/>
<dbReference type="EMBL" id="NKUJ01000154">
    <property type="protein sequence ID" value="RMJ11833.1"/>
    <property type="molecule type" value="Genomic_DNA"/>
</dbReference>
<dbReference type="OrthoDB" id="4770059at2759"/>
<feature type="compositionally biased region" description="Acidic residues" evidence="1">
    <location>
        <begin position="254"/>
        <end position="271"/>
    </location>
</feature>
<comment type="caution">
    <text evidence="2">The sequence shown here is derived from an EMBL/GenBank/DDBJ whole genome shotgun (WGS) entry which is preliminary data.</text>
</comment>
<dbReference type="Proteomes" id="UP000277212">
    <property type="component" value="Unassembled WGS sequence"/>
</dbReference>
<keyword evidence="3" id="KW-1185">Reference proteome</keyword>
<sequence length="298" mass="31154">MPTTTAYFGTTLSNFGPLTTTYTAPSSCSTGTGRVVLVHPDTPNVFQAVPTCKAQPIGECLPSGSKWDANETSTSSFQYVRAYYSPGVVCPAGWRTVGTLAHATNSGADVSGVFSNTQTAKARGGPDLPTNLDPLDYWLHVLDESETLVHCCPSGYNAEGFGNCYSSGSASSHTYSERCIQSYSVGEFTIVPTLDGKCLSSPLVSWVLEAPTTYTEPLKTTAEWTSDLIAATWIPALALVHKDSDVGEAKSGTDAEETGESEGGDGGDDDSGASRNGVVSVFAVMVGMLAGAGMLLPW</sequence>
<reference evidence="2 3" key="1">
    <citation type="submission" date="2017-06" db="EMBL/GenBank/DDBJ databases">
        <title>Comparative genomic analysis of Ambrosia Fusariam Clade fungi.</title>
        <authorList>
            <person name="Stajich J.E."/>
            <person name="Carrillo J."/>
            <person name="Kijimoto T."/>
            <person name="Eskalen A."/>
            <person name="O'Donnell K."/>
            <person name="Kasson M."/>
        </authorList>
    </citation>
    <scope>NUCLEOTIDE SEQUENCE [LARGE SCALE GENOMIC DNA]</scope>
    <source>
        <strain evidence="2">UCR3666</strain>
    </source>
</reference>
<feature type="region of interest" description="Disordered" evidence="1">
    <location>
        <begin position="245"/>
        <end position="272"/>
    </location>
</feature>
<dbReference type="AlphaFoldDB" id="A0A3M2S2R6"/>
<accession>A0A3M2S2R6</accession>
<gene>
    <name evidence="2" type="ORF">CDV36_008516</name>
</gene>
<protein>
    <submittedName>
        <fullName evidence="2">Uncharacterized protein</fullName>
    </submittedName>
</protein>
<organism evidence="2 3">
    <name type="scientific">Fusarium kuroshium</name>
    <dbReference type="NCBI Taxonomy" id="2010991"/>
    <lineage>
        <taxon>Eukaryota</taxon>
        <taxon>Fungi</taxon>
        <taxon>Dikarya</taxon>
        <taxon>Ascomycota</taxon>
        <taxon>Pezizomycotina</taxon>
        <taxon>Sordariomycetes</taxon>
        <taxon>Hypocreomycetidae</taxon>
        <taxon>Hypocreales</taxon>
        <taxon>Nectriaceae</taxon>
        <taxon>Fusarium</taxon>
        <taxon>Fusarium solani species complex</taxon>
    </lineage>
</organism>
<name>A0A3M2S2R6_9HYPO</name>
<evidence type="ECO:0000313" key="3">
    <source>
        <dbReference type="Proteomes" id="UP000277212"/>
    </source>
</evidence>
<evidence type="ECO:0000313" key="2">
    <source>
        <dbReference type="EMBL" id="RMJ11833.1"/>
    </source>
</evidence>
<evidence type="ECO:0000256" key="1">
    <source>
        <dbReference type="SAM" id="MobiDB-lite"/>
    </source>
</evidence>